<gene>
    <name evidence="1" type="ORF">KL86DPRO_11061</name>
</gene>
<dbReference type="AlphaFoldDB" id="A0A212JAR1"/>
<dbReference type="EMBL" id="FLUQ01000001">
    <property type="protein sequence ID" value="SBV96537.1"/>
    <property type="molecule type" value="Genomic_DNA"/>
</dbReference>
<reference evidence="1" key="1">
    <citation type="submission" date="2016-04" db="EMBL/GenBank/DDBJ databases">
        <authorList>
            <person name="Evans L.H."/>
            <person name="Alamgir A."/>
            <person name="Owens N."/>
            <person name="Weber N.D."/>
            <person name="Virtaneva K."/>
            <person name="Barbian K."/>
            <person name="Babar A."/>
            <person name="Rosenke K."/>
        </authorList>
    </citation>
    <scope>NUCLEOTIDE SEQUENCE</scope>
    <source>
        <strain evidence="1">86</strain>
    </source>
</reference>
<protein>
    <submittedName>
        <fullName evidence="1">Uncharacterized protein</fullName>
    </submittedName>
</protein>
<proteinExistence type="predicted"/>
<evidence type="ECO:0000313" key="1">
    <source>
        <dbReference type="EMBL" id="SBV96537.1"/>
    </source>
</evidence>
<sequence>MHAHFENVCASQRRYTPCQYSTILPLLNEKYPVRRLCGATGTSFPTFLMSPPYRFMRPGQIRVTLPATQGSAFPAAGRAPETPFCRSLPAPAGFTVAAPGYF</sequence>
<organism evidence="1">
    <name type="scientific">uncultured delta proteobacterium</name>
    <dbReference type="NCBI Taxonomy" id="34034"/>
    <lineage>
        <taxon>Bacteria</taxon>
        <taxon>Deltaproteobacteria</taxon>
        <taxon>environmental samples</taxon>
    </lineage>
</organism>
<name>A0A212JAR1_9DELT</name>
<accession>A0A212JAR1</accession>